<dbReference type="KEGG" id="cbau:H1R16_10045"/>
<evidence type="ECO:0008006" key="6">
    <source>
        <dbReference type="Google" id="ProtNLM"/>
    </source>
</evidence>
<dbReference type="RefSeq" id="WP_181886673.1">
    <property type="nucleotide sequence ID" value="NZ_CP059472.1"/>
</dbReference>
<reference evidence="3 4" key="1">
    <citation type="submission" date="2020-07" db="EMBL/GenBank/DDBJ databases">
        <title>Chryseobacterium sp.cx-624.</title>
        <authorList>
            <person name="Yang C."/>
        </authorList>
    </citation>
    <scope>NUCLEOTIDE SEQUENCE [LARGE SCALE GENOMIC DNA]</scope>
    <source>
        <strain evidence="3">Cx-624</strain>
        <strain evidence="4">cx-624</strain>
    </source>
</reference>
<proteinExistence type="predicted"/>
<evidence type="ECO:0000313" key="4">
    <source>
        <dbReference type="Proteomes" id="UP000515349"/>
    </source>
</evidence>
<evidence type="ECO:0000313" key="2">
    <source>
        <dbReference type="EMBL" id="MBA5246603.1"/>
    </source>
</evidence>
<feature type="region of interest" description="Disordered" evidence="1">
    <location>
        <begin position="27"/>
        <end position="51"/>
    </location>
</feature>
<evidence type="ECO:0000313" key="5">
    <source>
        <dbReference type="Proteomes" id="UP000539710"/>
    </source>
</evidence>
<evidence type="ECO:0000313" key="3">
    <source>
        <dbReference type="EMBL" id="QMS98041.1"/>
    </source>
</evidence>
<dbReference type="EMBL" id="JACEUX010000001">
    <property type="protein sequence ID" value="MBA5246603.1"/>
    <property type="molecule type" value="Genomic_DNA"/>
</dbReference>
<reference evidence="2" key="3">
    <citation type="submission" date="2020-07" db="EMBL/GenBank/DDBJ databases">
        <authorList>
            <person name="Yang C."/>
        </authorList>
    </citation>
    <scope>NUCLEOTIDE SEQUENCE</scope>
    <source>
        <strain evidence="2">Cx-624</strain>
    </source>
</reference>
<reference evidence="5" key="2">
    <citation type="submission" date="2020-07" db="EMBL/GenBank/DDBJ databases">
        <title>Flavobacterium sp. xlx-214.</title>
        <authorList>
            <person name="Yang C."/>
        </authorList>
    </citation>
    <scope>NUCLEOTIDE SEQUENCE [LARGE SCALE GENOMIC DNA]</scope>
    <source>
        <strain evidence="5">CX-624</strain>
    </source>
</reference>
<organism evidence="3 4">
    <name type="scientific">Marnyiella aurantia</name>
    <dbReference type="NCBI Taxonomy" id="2758037"/>
    <lineage>
        <taxon>Bacteria</taxon>
        <taxon>Pseudomonadati</taxon>
        <taxon>Bacteroidota</taxon>
        <taxon>Flavobacteriia</taxon>
        <taxon>Flavobacteriales</taxon>
        <taxon>Weeksellaceae</taxon>
        <taxon>Marnyiella</taxon>
    </lineage>
</organism>
<accession>A0A7D7QEC5</accession>
<dbReference type="AlphaFoldDB" id="A0A7D7QEC5"/>
<protein>
    <recommendedName>
        <fullName evidence="6">Lipoprotein</fullName>
    </recommendedName>
</protein>
<evidence type="ECO:0000256" key="1">
    <source>
        <dbReference type="SAM" id="MobiDB-lite"/>
    </source>
</evidence>
<dbReference type="Proteomes" id="UP000515349">
    <property type="component" value="Chromosome"/>
</dbReference>
<gene>
    <name evidence="3" type="ORF">H1R16_10045</name>
    <name evidence="2" type="ORF">H2507_05420</name>
</gene>
<dbReference type="PROSITE" id="PS51257">
    <property type="entry name" value="PROKAR_LIPOPROTEIN"/>
    <property type="match status" value="1"/>
</dbReference>
<dbReference type="EMBL" id="CP059472">
    <property type="protein sequence ID" value="QMS98041.1"/>
    <property type="molecule type" value="Genomic_DNA"/>
</dbReference>
<name>A0A7D7QEC5_9FLAO</name>
<sequence>MKKLIVCACLSVALIVSCDKKQDEHAEHTATEQNVSNNHEHAEEAQSDGHANTVAGLELNNGKKWKTNTEMLPFIQEQEKLINAFDSDTGDYRKLAEDLSSANDRLIKSCTMTGKSHDVLHVWLSSHMKNIDLLGKAANREEADQITDALEESMETYHHYFNQHGK</sequence>
<dbReference type="Proteomes" id="UP000539710">
    <property type="component" value="Unassembled WGS sequence"/>
</dbReference>
<keyword evidence="5" id="KW-1185">Reference proteome</keyword>